<dbReference type="Gene3D" id="3.10.20.320">
    <property type="entry name" value="Putative peptidoglycan bound protein (lpxtg motif)"/>
    <property type="match status" value="1"/>
</dbReference>
<evidence type="ECO:0000256" key="2">
    <source>
        <dbReference type="SAM" id="MobiDB-lite"/>
    </source>
</evidence>
<dbReference type="Pfam" id="PF13731">
    <property type="entry name" value="WxL"/>
    <property type="match status" value="1"/>
</dbReference>
<keyword evidence="6" id="KW-1185">Reference proteome</keyword>
<dbReference type="Proteomes" id="UP001554047">
    <property type="component" value="Unassembled WGS sequence"/>
</dbReference>
<feature type="compositionally biased region" description="Acidic residues" evidence="2">
    <location>
        <begin position="64"/>
        <end position="87"/>
    </location>
</feature>
<evidence type="ECO:0000259" key="3">
    <source>
        <dbReference type="Pfam" id="PF06458"/>
    </source>
</evidence>
<comment type="caution">
    <text evidence="5">The sequence shown here is derived from an EMBL/GenBank/DDBJ whole genome shotgun (WGS) entry which is preliminary data.</text>
</comment>
<dbReference type="RefSeq" id="WP_230322018.1">
    <property type="nucleotide sequence ID" value="NZ_JBFDTA010000014.1"/>
</dbReference>
<protein>
    <submittedName>
        <fullName evidence="5">WxL domain-containing protein</fullName>
    </submittedName>
</protein>
<feature type="domain" description="WxL" evidence="4">
    <location>
        <begin position="514"/>
        <end position="715"/>
    </location>
</feature>
<dbReference type="InterPro" id="IPR046776">
    <property type="entry name" value="Pectate_lyase_5"/>
</dbReference>
<accession>A0ABV3MHJ7</accession>
<evidence type="ECO:0000313" key="5">
    <source>
        <dbReference type="EMBL" id="MEW3467918.1"/>
    </source>
</evidence>
<keyword evidence="1" id="KW-0677">Repeat</keyword>
<organism evidence="5 6">
    <name type="scientific">Enterococcus entomosocium</name>
    <dbReference type="NCBI Taxonomy" id="3034352"/>
    <lineage>
        <taxon>Bacteria</taxon>
        <taxon>Bacillati</taxon>
        <taxon>Bacillota</taxon>
        <taxon>Bacilli</taxon>
        <taxon>Lactobacillales</taxon>
        <taxon>Enterococcaceae</taxon>
        <taxon>Enterococcus</taxon>
    </lineage>
</organism>
<evidence type="ECO:0000256" key="1">
    <source>
        <dbReference type="ARBA" id="ARBA00022737"/>
    </source>
</evidence>
<name>A0ABV3MHJ7_9ENTE</name>
<gene>
    <name evidence="5" type="ORF">AB1I55_17620</name>
</gene>
<dbReference type="EMBL" id="JBFDTB010000060">
    <property type="protein sequence ID" value="MEW3467918.1"/>
    <property type="molecule type" value="Genomic_DNA"/>
</dbReference>
<proteinExistence type="predicted"/>
<dbReference type="Pfam" id="PF06458">
    <property type="entry name" value="MucBP"/>
    <property type="match status" value="1"/>
</dbReference>
<reference evidence="5 6" key="1">
    <citation type="submission" date="2024-05" db="EMBL/GenBank/DDBJ databases">
        <title>Human gut microbiome strain richness.</title>
        <authorList>
            <person name="Chen-Liaw A."/>
        </authorList>
    </citation>
    <scope>NUCLEOTIDE SEQUENCE [LARGE SCALE GENOMIC DNA]</scope>
    <source>
        <strain evidence="5 6">J1100102st1_G3_J1100102_180507</strain>
    </source>
</reference>
<feature type="domain" description="MucBP" evidence="3">
    <location>
        <begin position="453"/>
        <end position="513"/>
    </location>
</feature>
<evidence type="ECO:0000259" key="4">
    <source>
        <dbReference type="Pfam" id="PF13731"/>
    </source>
</evidence>
<dbReference type="InterPro" id="IPR009459">
    <property type="entry name" value="MucBP_dom"/>
</dbReference>
<dbReference type="Pfam" id="PF20585">
    <property type="entry name" value="Pectate_lyase_5"/>
    <property type="match status" value="1"/>
</dbReference>
<evidence type="ECO:0000313" key="6">
    <source>
        <dbReference type="Proteomes" id="UP001554047"/>
    </source>
</evidence>
<sequence>MQVKIRNLPVLFAVIILLTHLFLVPLRIVYAQTHIELTELQDIEKEIDDEFDFSFSENYWNDESNNEESLDFENQESEDAIEDTIEESDSKLDSTRTTWYVRGWDEFLVSYNDPSVTRIVLLTDIFGSTTPPIRTTDLVIDGNGFTIDLQNQTFRVGGENTTLTVQNTTILSQATSAFTTTDRVHSSNIQFVFSDIAFGGSGRFVSLHSGQSTLRMTVVFDGGVNSFSEPNSSNQLFVAVSEIHLKNNTTVISQGQIFSSGLANSIVELADSLTITIDKGSSLNIEDAAGSMSVANLNVFGEFFMYRESGTLIATSSSGSEPLKINVGSEANLKLERGRGNSLFGTSRDVIVSLAKGSNFDLLNSGGGRLFPAGRNVKLEMETENLALWDSGLQSSNEASIVFSDINLSLSGINGSVIDYTNNERFQELYGEDGVNYYSRISSMNVKEMDRYVTVFYLNDIGELLAEKEVITGLLGEEYQTTDKQFDHFSLIEPPLNNSGVFSRELTEVRYLYNPTIVSPVDPIDPEIEIEPENRPEIPENQRLFSIDFVSQFQFGIKVISVKEQTYYAKPQKLTNEDGTVNESEERPNYVQISDRRPENERNGWQLAVTQKEQFKNQTNQELTGARINLSNQQLVSAQGGEAPSLQVPNPLVLVPGNKRTLIRAEGTEGTGTWIYRFGDGETAGESVSLDVPTGVNPEATNYSTTLTWELSAVPGN</sequence>
<dbReference type="InterPro" id="IPR027994">
    <property type="entry name" value="WxL_dom"/>
</dbReference>
<feature type="region of interest" description="Disordered" evidence="2">
    <location>
        <begin position="63"/>
        <end position="88"/>
    </location>
</feature>